<dbReference type="SMART" id="SM00091">
    <property type="entry name" value="PAS"/>
    <property type="match status" value="1"/>
</dbReference>
<proteinExistence type="predicted"/>
<evidence type="ECO:0000256" key="12">
    <source>
        <dbReference type="SAM" id="Phobius"/>
    </source>
</evidence>
<dbReference type="PROSITE" id="PS50109">
    <property type="entry name" value="HIS_KIN"/>
    <property type="match status" value="1"/>
</dbReference>
<dbReference type="InterPro" id="IPR004358">
    <property type="entry name" value="Sig_transdc_His_kin-like_C"/>
</dbReference>
<protein>
    <recommendedName>
        <fullName evidence="3">histidine kinase</fullName>
        <ecNumber evidence="3">2.7.13.3</ecNumber>
    </recommendedName>
</protein>
<dbReference type="Proteomes" id="UP000176952">
    <property type="component" value="Unassembled WGS sequence"/>
</dbReference>
<keyword evidence="6" id="KW-0808">Transferase</keyword>
<keyword evidence="4" id="KW-1003">Cell membrane</keyword>
<organism evidence="15 16">
    <name type="scientific">Candidatus Kerfeldbacteria bacterium RIFCSPHIGHO2_12_FULL_48_17</name>
    <dbReference type="NCBI Taxonomy" id="1798542"/>
    <lineage>
        <taxon>Bacteria</taxon>
        <taxon>Candidatus Kerfeldiibacteriota</taxon>
    </lineage>
</organism>
<gene>
    <name evidence="15" type="ORF">A3F54_04525</name>
</gene>
<keyword evidence="11 12" id="KW-0472">Membrane</keyword>
<feature type="transmembrane region" description="Helical" evidence="12">
    <location>
        <begin position="181"/>
        <end position="202"/>
    </location>
</feature>
<keyword evidence="7" id="KW-0547">Nucleotide-binding</keyword>
<keyword evidence="12" id="KW-1133">Transmembrane helix</keyword>
<feature type="transmembrane region" description="Helical" evidence="12">
    <location>
        <begin position="21"/>
        <end position="41"/>
    </location>
</feature>
<dbReference type="Gene3D" id="3.30.450.20">
    <property type="entry name" value="PAS domain"/>
    <property type="match status" value="1"/>
</dbReference>
<comment type="subcellular location">
    <subcellularLocation>
        <location evidence="2">Cell membrane</location>
    </subcellularLocation>
</comment>
<feature type="domain" description="Histidine kinase" evidence="13">
    <location>
        <begin position="347"/>
        <end position="569"/>
    </location>
</feature>
<keyword evidence="5" id="KW-0597">Phosphoprotein</keyword>
<evidence type="ECO:0000256" key="7">
    <source>
        <dbReference type="ARBA" id="ARBA00022741"/>
    </source>
</evidence>
<keyword evidence="10" id="KW-0902">Two-component regulatory system</keyword>
<reference evidence="15 16" key="1">
    <citation type="journal article" date="2016" name="Nat. Commun.">
        <title>Thousands of microbial genomes shed light on interconnected biogeochemical processes in an aquifer system.</title>
        <authorList>
            <person name="Anantharaman K."/>
            <person name="Brown C.T."/>
            <person name="Hug L.A."/>
            <person name="Sharon I."/>
            <person name="Castelle C.J."/>
            <person name="Probst A.J."/>
            <person name="Thomas B.C."/>
            <person name="Singh A."/>
            <person name="Wilkins M.J."/>
            <person name="Karaoz U."/>
            <person name="Brodie E.L."/>
            <person name="Williams K.H."/>
            <person name="Hubbard S.S."/>
            <person name="Banfield J.F."/>
        </authorList>
    </citation>
    <scope>NUCLEOTIDE SEQUENCE [LARGE SCALE GENOMIC DNA]</scope>
</reference>
<feature type="transmembrane region" description="Helical" evidence="12">
    <location>
        <begin position="85"/>
        <end position="107"/>
    </location>
</feature>
<dbReference type="EC" id="2.7.13.3" evidence="3"/>
<dbReference type="InterPro" id="IPR000014">
    <property type="entry name" value="PAS"/>
</dbReference>
<evidence type="ECO:0000256" key="6">
    <source>
        <dbReference type="ARBA" id="ARBA00022679"/>
    </source>
</evidence>
<dbReference type="Pfam" id="PF08448">
    <property type="entry name" value="PAS_4"/>
    <property type="match status" value="1"/>
</dbReference>
<dbReference type="GO" id="GO:0005886">
    <property type="term" value="C:plasma membrane"/>
    <property type="evidence" value="ECO:0007669"/>
    <property type="project" value="UniProtKB-SubCell"/>
</dbReference>
<dbReference type="STRING" id="1798542.A3F54_04525"/>
<dbReference type="PRINTS" id="PR00344">
    <property type="entry name" value="BCTRLSENSOR"/>
</dbReference>
<evidence type="ECO:0000256" key="8">
    <source>
        <dbReference type="ARBA" id="ARBA00022777"/>
    </source>
</evidence>
<evidence type="ECO:0000256" key="4">
    <source>
        <dbReference type="ARBA" id="ARBA00022475"/>
    </source>
</evidence>
<dbReference type="PROSITE" id="PS50112">
    <property type="entry name" value="PAS"/>
    <property type="match status" value="1"/>
</dbReference>
<evidence type="ECO:0000313" key="15">
    <source>
        <dbReference type="EMBL" id="OGY83064.1"/>
    </source>
</evidence>
<sequence length="583" mass="65925">MSYSRRTNEFERDKLELPLRWITRILWVGIVILLPGSIFLLNVDFGLFHQGALYLLIVTVVIFIVNSINTYSLHFRGRAPSTPALRTLLTANIVLMQFLFAVAVSITGGIDSLAVHVFHAVTFITISAFTSRGVILTSLNGSLLLALLYTLEHFGILPHFARFEDPNMGIYGNGFATFVNAFATILWIEIVAIFAALIGRIIKRREDVILEERHRISAIIQYLPDGILLLNTNNRLIFMNPSAENIIGIPAEKTLNHIFHPQHREQYPGRLYDLLFTQPRAPEENIPVSGPPSFEYVVGSKDRERYFEVTPLAVAEANGTPMGRMIIIHDITREKLIEKLKSEFISVAAHQLRTPLTAVKWSLQMVRDGDIGPLNEEQRQMLDKGFVSNQRMINLVNDLLDASRIEEGRFKYQPQQLDPLELLNSVAQEFEHVFKERGIVFNMSIPKTKIPFIYADPQKIRMVFQNLIDNATRYTKKSGRITVTLDYDSNNGAVDFSVADTGVGIPENQKPQIFSKFFRGENVVRMQTEGSGLGLFIVKNIVEEHGGTIRFDSQVNVGTTFYVVLPTSSARQQRIRAVQQPTP</sequence>
<dbReference type="GO" id="GO:0000155">
    <property type="term" value="F:phosphorelay sensor kinase activity"/>
    <property type="evidence" value="ECO:0007669"/>
    <property type="project" value="InterPro"/>
</dbReference>
<feature type="domain" description="PAS" evidence="14">
    <location>
        <begin position="212"/>
        <end position="256"/>
    </location>
</feature>
<dbReference type="Pfam" id="PF02518">
    <property type="entry name" value="HATPase_c"/>
    <property type="match status" value="1"/>
</dbReference>
<dbReference type="EMBL" id="MHKD01000022">
    <property type="protein sequence ID" value="OGY83064.1"/>
    <property type="molecule type" value="Genomic_DNA"/>
</dbReference>
<dbReference type="InterPro" id="IPR036097">
    <property type="entry name" value="HisK_dim/P_sf"/>
</dbReference>
<comment type="caution">
    <text evidence="15">The sequence shown here is derived from an EMBL/GenBank/DDBJ whole genome shotgun (WGS) entry which is preliminary data.</text>
</comment>
<feature type="transmembrane region" description="Helical" evidence="12">
    <location>
        <begin position="113"/>
        <end position="131"/>
    </location>
</feature>
<dbReference type="SUPFAM" id="SSF55874">
    <property type="entry name" value="ATPase domain of HSP90 chaperone/DNA topoisomerase II/histidine kinase"/>
    <property type="match status" value="1"/>
</dbReference>
<keyword evidence="8" id="KW-0418">Kinase</keyword>
<evidence type="ECO:0000256" key="11">
    <source>
        <dbReference type="ARBA" id="ARBA00023136"/>
    </source>
</evidence>
<dbReference type="GO" id="GO:0004721">
    <property type="term" value="F:phosphoprotein phosphatase activity"/>
    <property type="evidence" value="ECO:0007669"/>
    <property type="project" value="TreeGrafter"/>
</dbReference>
<dbReference type="Gene3D" id="3.30.565.10">
    <property type="entry name" value="Histidine kinase-like ATPase, C-terminal domain"/>
    <property type="match status" value="1"/>
</dbReference>
<dbReference type="AlphaFoldDB" id="A0A1G2B1N4"/>
<dbReference type="InterPro" id="IPR003661">
    <property type="entry name" value="HisK_dim/P_dom"/>
</dbReference>
<dbReference type="CDD" id="cd00130">
    <property type="entry name" value="PAS"/>
    <property type="match status" value="1"/>
</dbReference>
<keyword evidence="12" id="KW-0812">Transmembrane</keyword>
<feature type="transmembrane region" description="Helical" evidence="12">
    <location>
        <begin position="143"/>
        <end position="161"/>
    </location>
</feature>
<evidence type="ECO:0000259" key="14">
    <source>
        <dbReference type="PROSITE" id="PS50112"/>
    </source>
</evidence>
<dbReference type="NCBIfam" id="TIGR00229">
    <property type="entry name" value="sensory_box"/>
    <property type="match status" value="1"/>
</dbReference>
<dbReference type="SUPFAM" id="SSF55785">
    <property type="entry name" value="PYP-like sensor domain (PAS domain)"/>
    <property type="match status" value="1"/>
</dbReference>
<dbReference type="CDD" id="cd00075">
    <property type="entry name" value="HATPase"/>
    <property type="match status" value="1"/>
</dbReference>
<dbReference type="InterPro" id="IPR013656">
    <property type="entry name" value="PAS_4"/>
</dbReference>
<dbReference type="InterPro" id="IPR036890">
    <property type="entry name" value="HATPase_C_sf"/>
</dbReference>
<comment type="catalytic activity">
    <reaction evidence="1">
        <text>ATP + protein L-histidine = ADP + protein N-phospho-L-histidine.</text>
        <dbReference type="EC" id="2.7.13.3"/>
    </reaction>
</comment>
<evidence type="ECO:0000256" key="2">
    <source>
        <dbReference type="ARBA" id="ARBA00004236"/>
    </source>
</evidence>
<dbReference type="SMART" id="SM00387">
    <property type="entry name" value="HATPase_c"/>
    <property type="match status" value="1"/>
</dbReference>
<dbReference type="InterPro" id="IPR003594">
    <property type="entry name" value="HATPase_dom"/>
</dbReference>
<evidence type="ECO:0000313" key="16">
    <source>
        <dbReference type="Proteomes" id="UP000176952"/>
    </source>
</evidence>
<keyword evidence="9" id="KW-0067">ATP-binding</keyword>
<name>A0A1G2B1N4_9BACT</name>
<dbReference type="PANTHER" id="PTHR45453">
    <property type="entry name" value="PHOSPHATE REGULON SENSOR PROTEIN PHOR"/>
    <property type="match status" value="1"/>
</dbReference>
<feature type="transmembrane region" description="Helical" evidence="12">
    <location>
        <begin position="53"/>
        <end position="73"/>
    </location>
</feature>
<dbReference type="InterPro" id="IPR035965">
    <property type="entry name" value="PAS-like_dom_sf"/>
</dbReference>
<evidence type="ECO:0000256" key="1">
    <source>
        <dbReference type="ARBA" id="ARBA00000085"/>
    </source>
</evidence>
<dbReference type="SMART" id="SM00388">
    <property type="entry name" value="HisKA"/>
    <property type="match status" value="1"/>
</dbReference>
<dbReference type="SUPFAM" id="SSF47384">
    <property type="entry name" value="Homodimeric domain of signal transducing histidine kinase"/>
    <property type="match status" value="1"/>
</dbReference>
<dbReference type="GO" id="GO:0005524">
    <property type="term" value="F:ATP binding"/>
    <property type="evidence" value="ECO:0007669"/>
    <property type="project" value="UniProtKB-KW"/>
</dbReference>
<dbReference type="FunFam" id="3.30.565.10:FF:000023">
    <property type="entry name" value="PAS domain-containing sensor histidine kinase"/>
    <property type="match status" value="1"/>
</dbReference>
<dbReference type="PANTHER" id="PTHR45453:SF1">
    <property type="entry name" value="PHOSPHATE REGULON SENSOR PROTEIN PHOR"/>
    <property type="match status" value="1"/>
</dbReference>
<evidence type="ECO:0000259" key="13">
    <source>
        <dbReference type="PROSITE" id="PS50109"/>
    </source>
</evidence>
<dbReference type="Pfam" id="PF00512">
    <property type="entry name" value="HisKA"/>
    <property type="match status" value="1"/>
</dbReference>
<dbReference type="GO" id="GO:0016036">
    <property type="term" value="P:cellular response to phosphate starvation"/>
    <property type="evidence" value="ECO:0007669"/>
    <property type="project" value="TreeGrafter"/>
</dbReference>
<dbReference type="Gene3D" id="1.10.287.130">
    <property type="match status" value="1"/>
</dbReference>
<accession>A0A1G2B1N4</accession>
<dbReference type="InterPro" id="IPR005467">
    <property type="entry name" value="His_kinase_dom"/>
</dbReference>
<evidence type="ECO:0000256" key="5">
    <source>
        <dbReference type="ARBA" id="ARBA00022553"/>
    </source>
</evidence>
<dbReference type="InterPro" id="IPR050351">
    <property type="entry name" value="BphY/WalK/GraS-like"/>
</dbReference>
<evidence type="ECO:0000256" key="10">
    <source>
        <dbReference type="ARBA" id="ARBA00023012"/>
    </source>
</evidence>
<dbReference type="CDD" id="cd00082">
    <property type="entry name" value="HisKA"/>
    <property type="match status" value="1"/>
</dbReference>
<evidence type="ECO:0000256" key="9">
    <source>
        <dbReference type="ARBA" id="ARBA00022840"/>
    </source>
</evidence>
<evidence type="ECO:0000256" key="3">
    <source>
        <dbReference type="ARBA" id="ARBA00012438"/>
    </source>
</evidence>